<keyword evidence="2" id="KW-1185">Reference proteome</keyword>
<accession>A0ACD3A3I1</accession>
<evidence type="ECO:0000313" key="1">
    <source>
        <dbReference type="EMBL" id="TFK60272.1"/>
    </source>
</evidence>
<name>A0ACD3A3I1_9AGAR</name>
<gene>
    <name evidence="1" type="ORF">BDN72DRAFT_864494</name>
</gene>
<sequence length="336" mass="37501">MVTFQRKIIYMGYAPIGARNEQLKDVPKALLDGLSCEEVEISGSDGVKLAGIEVSQEQTQAASPPTILLYLQGNAGNPLHRLPIFQTLLHHKSSASKPLKVLSVAPRSYWKSTNRRPTQVGILSDYTHIIHHTLRSYPQSPIILYGHSLGGSIAVCLLAHLDKLKRESAVKQVGYSRIRGFILENPFSSIPNMVRALYPQPWLPYHYLAPLALDKWDAYQALKETTALSILDPNVEGGEVTASVLGRVAKDMLVLVSENDELVPSSMGRVLFDASKDGRNMENVGDEAGLGRVKVVRGALHEDMWRKWEWEKFVWGYIESVEKRWDVESDLTANDS</sequence>
<protein>
    <submittedName>
        <fullName evidence="1">Alpha/beta-hydrolase</fullName>
    </submittedName>
</protein>
<dbReference type="EMBL" id="ML208801">
    <property type="protein sequence ID" value="TFK60272.1"/>
    <property type="molecule type" value="Genomic_DNA"/>
</dbReference>
<reference evidence="1 2" key="1">
    <citation type="journal article" date="2019" name="Nat. Ecol. Evol.">
        <title>Megaphylogeny resolves global patterns of mushroom evolution.</title>
        <authorList>
            <person name="Varga T."/>
            <person name="Krizsan K."/>
            <person name="Foldi C."/>
            <person name="Dima B."/>
            <person name="Sanchez-Garcia M."/>
            <person name="Sanchez-Ramirez S."/>
            <person name="Szollosi G.J."/>
            <person name="Szarkandi J.G."/>
            <person name="Papp V."/>
            <person name="Albert L."/>
            <person name="Andreopoulos W."/>
            <person name="Angelini C."/>
            <person name="Antonin V."/>
            <person name="Barry K.W."/>
            <person name="Bougher N.L."/>
            <person name="Buchanan P."/>
            <person name="Buyck B."/>
            <person name="Bense V."/>
            <person name="Catcheside P."/>
            <person name="Chovatia M."/>
            <person name="Cooper J."/>
            <person name="Damon W."/>
            <person name="Desjardin D."/>
            <person name="Finy P."/>
            <person name="Geml J."/>
            <person name="Haridas S."/>
            <person name="Hughes K."/>
            <person name="Justo A."/>
            <person name="Karasinski D."/>
            <person name="Kautmanova I."/>
            <person name="Kiss B."/>
            <person name="Kocsube S."/>
            <person name="Kotiranta H."/>
            <person name="LaButti K.M."/>
            <person name="Lechner B.E."/>
            <person name="Liimatainen K."/>
            <person name="Lipzen A."/>
            <person name="Lukacs Z."/>
            <person name="Mihaltcheva S."/>
            <person name="Morgado L.N."/>
            <person name="Niskanen T."/>
            <person name="Noordeloos M.E."/>
            <person name="Ohm R.A."/>
            <person name="Ortiz-Santana B."/>
            <person name="Ovrebo C."/>
            <person name="Racz N."/>
            <person name="Riley R."/>
            <person name="Savchenko A."/>
            <person name="Shiryaev A."/>
            <person name="Soop K."/>
            <person name="Spirin V."/>
            <person name="Szebenyi C."/>
            <person name="Tomsovsky M."/>
            <person name="Tulloss R.E."/>
            <person name="Uehling J."/>
            <person name="Grigoriev I.V."/>
            <person name="Vagvolgyi C."/>
            <person name="Papp T."/>
            <person name="Martin F.M."/>
            <person name="Miettinen O."/>
            <person name="Hibbett D.S."/>
            <person name="Nagy L.G."/>
        </authorList>
    </citation>
    <scope>NUCLEOTIDE SEQUENCE [LARGE SCALE GENOMIC DNA]</scope>
    <source>
        <strain evidence="1 2">NL-1719</strain>
    </source>
</reference>
<organism evidence="1 2">
    <name type="scientific">Pluteus cervinus</name>
    <dbReference type="NCBI Taxonomy" id="181527"/>
    <lineage>
        <taxon>Eukaryota</taxon>
        <taxon>Fungi</taxon>
        <taxon>Dikarya</taxon>
        <taxon>Basidiomycota</taxon>
        <taxon>Agaricomycotina</taxon>
        <taxon>Agaricomycetes</taxon>
        <taxon>Agaricomycetidae</taxon>
        <taxon>Agaricales</taxon>
        <taxon>Pluteineae</taxon>
        <taxon>Pluteaceae</taxon>
        <taxon>Pluteus</taxon>
    </lineage>
</organism>
<dbReference type="Proteomes" id="UP000308600">
    <property type="component" value="Unassembled WGS sequence"/>
</dbReference>
<evidence type="ECO:0000313" key="2">
    <source>
        <dbReference type="Proteomes" id="UP000308600"/>
    </source>
</evidence>
<proteinExistence type="predicted"/>